<dbReference type="InterPro" id="IPR016163">
    <property type="entry name" value="Ald_DH_C"/>
</dbReference>
<sequence length="475" mass="52113">MIHIPALRLGKPYVSLEKTTLVHHVTGEPVAEVSQVSGIALNRDLPKMTQAKKELQAIPVKDLIGMYAKAADYFAKDTLPVGESSQSFDDYIRCLSSTTGSPQVFCRRNAGKVEYVLRNVEEVIAGLTRGLDLAVLDNGYAIQGGRMQAFYSTTDSFGAILPSNSPGVHSLWVPAIALKTPLVLKPGREEPWTPFRVLQALLKAGIPASALNFYPTDHAGAGDILRGTGRSMLFGDARTTDAYKNDHRVELHGPGFSKILIGDDMVDKWEQYIDVMVECIAANGGRSCINVSAVWTPKHGRAIAEALSKKLCEIKARPWDDPEAALAAFANPDVGVAISGMVDEGLKTPGAEDVTERIRGTPRLVREGRCAWILPAIIYCDNYTHPLANKEFLFPYSSVLECPQADMLKRIGPSLAVMALTENPAFIRQLLDSNQIERLNIGALPTNRLTWDQPHEGNLFTHLYRQRALQLSKVE</sequence>
<evidence type="ECO:0000256" key="1">
    <source>
        <dbReference type="ARBA" id="ARBA00009986"/>
    </source>
</evidence>
<keyword evidence="6" id="KW-1185">Reference proteome</keyword>
<dbReference type="Proteomes" id="UP000676194">
    <property type="component" value="Chromosome"/>
</dbReference>
<dbReference type="InterPro" id="IPR016162">
    <property type="entry name" value="Ald_DH_N"/>
</dbReference>
<accession>A0A8E6B4E4</accession>
<dbReference type="PANTHER" id="PTHR43720:SF2">
    <property type="entry name" value="2-AMINOMUCONIC SEMIALDEHYDE DEHYDROGENASE"/>
    <property type="match status" value="1"/>
</dbReference>
<evidence type="ECO:0000313" key="5">
    <source>
        <dbReference type="EMBL" id="QVL30170.1"/>
    </source>
</evidence>
<dbReference type="EMBL" id="CP074694">
    <property type="protein sequence ID" value="QVL30170.1"/>
    <property type="molecule type" value="Genomic_DNA"/>
</dbReference>
<comment type="similarity">
    <text evidence="1">Belongs to the aldehyde dehydrogenase family.</text>
</comment>
<keyword evidence="3" id="KW-0520">NAD</keyword>
<dbReference type="KEGG" id="tsph:KIH39_15045"/>
<feature type="domain" description="Aldehyde dehydrogenase" evidence="4">
    <location>
        <begin position="18"/>
        <end position="400"/>
    </location>
</feature>
<dbReference type="SUPFAM" id="SSF53720">
    <property type="entry name" value="ALDH-like"/>
    <property type="match status" value="1"/>
</dbReference>
<dbReference type="PANTHER" id="PTHR43720">
    <property type="entry name" value="2-AMINOMUCONIC SEMIALDEHYDE DEHYDROGENASE"/>
    <property type="match status" value="1"/>
</dbReference>
<organism evidence="5 6">
    <name type="scientific">Telmatocola sphagniphila</name>
    <dbReference type="NCBI Taxonomy" id="1123043"/>
    <lineage>
        <taxon>Bacteria</taxon>
        <taxon>Pseudomonadati</taxon>
        <taxon>Planctomycetota</taxon>
        <taxon>Planctomycetia</taxon>
        <taxon>Gemmatales</taxon>
        <taxon>Gemmataceae</taxon>
    </lineage>
</organism>
<dbReference type="GO" id="GO:0016620">
    <property type="term" value="F:oxidoreductase activity, acting on the aldehyde or oxo group of donors, NAD or NADP as acceptor"/>
    <property type="evidence" value="ECO:0007669"/>
    <property type="project" value="InterPro"/>
</dbReference>
<reference evidence="5" key="1">
    <citation type="submission" date="2021-05" db="EMBL/GenBank/DDBJ databases">
        <title>Complete genome sequence of the cellulolytic planctomycete Telmatocola sphagniphila SP2T and characterization of the first cellulase from planctomycetes.</title>
        <authorList>
            <person name="Rakitin A.L."/>
            <person name="Beletsky A.V."/>
            <person name="Naumoff D.G."/>
            <person name="Kulichevskaya I.S."/>
            <person name="Mardanov A.V."/>
            <person name="Ravin N.V."/>
            <person name="Dedysh S.N."/>
        </authorList>
    </citation>
    <scope>NUCLEOTIDE SEQUENCE</scope>
    <source>
        <strain evidence="5">SP2T</strain>
    </source>
</reference>
<dbReference type="InterPro" id="IPR016161">
    <property type="entry name" value="Ald_DH/histidinol_DH"/>
</dbReference>
<evidence type="ECO:0000256" key="3">
    <source>
        <dbReference type="ARBA" id="ARBA00023027"/>
    </source>
</evidence>
<dbReference type="AlphaFoldDB" id="A0A8E6B4E4"/>
<dbReference type="Gene3D" id="3.40.309.10">
    <property type="entry name" value="Aldehyde Dehydrogenase, Chain A, domain 2"/>
    <property type="match status" value="1"/>
</dbReference>
<proteinExistence type="inferred from homology"/>
<protein>
    <submittedName>
        <fullName evidence="5">Aldehyde dehydrogenase family protein</fullName>
    </submittedName>
</protein>
<dbReference type="Gene3D" id="3.40.605.10">
    <property type="entry name" value="Aldehyde Dehydrogenase, Chain A, domain 1"/>
    <property type="match status" value="1"/>
</dbReference>
<evidence type="ECO:0000259" key="4">
    <source>
        <dbReference type="Pfam" id="PF00171"/>
    </source>
</evidence>
<evidence type="ECO:0000313" key="6">
    <source>
        <dbReference type="Proteomes" id="UP000676194"/>
    </source>
</evidence>
<evidence type="ECO:0000256" key="2">
    <source>
        <dbReference type="ARBA" id="ARBA00023002"/>
    </source>
</evidence>
<name>A0A8E6B4E4_9BACT</name>
<gene>
    <name evidence="5" type="ORF">KIH39_15045</name>
</gene>
<dbReference type="Pfam" id="PF00171">
    <property type="entry name" value="Aldedh"/>
    <property type="match status" value="1"/>
</dbReference>
<dbReference type="InterPro" id="IPR015590">
    <property type="entry name" value="Aldehyde_DH_dom"/>
</dbReference>
<dbReference type="RefSeq" id="WP_213494054.1">
    <property type="nucleotide sequence ID" value="NZ_CP074694.1"/>
</dbReference>
<keyword evidence="2" id="KW-0560">Oxidoreductase</keyword>